<keyword evidence="2" id="KW-1185">Reference proteome</keyword>
<evidence type="ECO:0000313" key="1">
    <source>
        <dbReference type="EMBL" id="CEL53485.1"/>
    </source>
</evidence>
<protein>
    <submittedName>
        <fullName evidence="1">Uncharacterized protein</fullName>
    </submittedName>
</protein>
<accession>A0A0B7F7F5</accession>
<sequence length="72" mass="8387">MFGPRFGVKPLVPGFDFSHGAQNEFEEKQKRAVFADVVLWSRAVGRKRVFRSTHMRSKHTVDSLQGIWIKQR</sequence>
<gene>
    <name evidence="1" type="ORF">RSOLAG1IB_11417</name>
</gene>
<organism evidence="1 2">
    <name type="scientific">Thanatephorus cucumeris (strain AG1-IB / isolate 7/3/14)</name>
    <name type="common">Lettuce bottom rot fungus</name>
    <name type="synonym">Rhizoctonia solani</name>
    <dbReference type="NCBI Taxonomy" id="1108050"/>
    <lineage>
        <taxon>Eukaryota</taxon>
        <taxon>Fungi</taxon>
        <taxon>Dikarya</taxon>
        <taxon>Basidiomycota</taxon>
        <taxon>Agaricomycotina</taxon>
        <taxon>Agaricomycetes</taxon>
        <taxon>Cantharellales</taxon>
        <taxon>Ceratobasidiaceae</taxon>
        <taxon>Rhizoctonia</taxon>
        <taxon>Rhizoctonia solani AG-1</taxon>
    </lineage>
</organism>
<dbReference type="AlphaFoldDB" id="A0A0B7F7F5"/>
<reference evidence="1 2" key="1">
    <citation type="submission" date="2014-11" db="EMBL/GenBank/DDBJ databases">
        <authorList>
            <person name="Wibberg Daniel"/>
        </authorList>
    </citation>
    <scope>NUCLEOTIDE SEQUENCE [LARGE SCALE GENOMIC DNA]</scope>
    <source>
        <strain evidence="1">Rhizoctonia solani AG1-IB 7/3/14</strain>
    </source>
</reference>
<proteinExistence type="predicted"/>
<dbReference type="EMBL" id="LN679228">
    <property type="protein sequence ID" value="CEL53485.1"/>
    <property type="molecule type" value="Genomic_DNA"/>
</dbReference>
<name>A0A0B7F7F5_THACB</name>
<evidence type="ECO:0000313" key="2">
    <source>
        <dbReference type="Proteomes" id="UP000059188"/>
    </source>
</evidence>
<dbReference type="Proteomes" id="UP000059188">
    <property type="component" value="Unassembled WGS sequence"/>
</dbReference>